<protein>
    <submittedName>
        <fullName evidence="5">Aspartyl/asparaginyl beta-hydroxylase domain-containing protein</fullName>
    </submittedName>
</protein>
<dbReference type="Proteomes" id="UP001176468">
    <property type="component" value="Unassembled WGS sequence"/>
</dbReference>
<evidence type="ECO:0000256" key="1">
    <source>
        <dbReference type="ARBA" id="ARBA00007730"/>
    </source>
</evidence>
<evidence type="ECO:0000259" key="4">
    <source>
        <dbReference type="Pfam" id="PF05118"/>
    </source>
</evidence>
<dbReference type="SUPFAM" id="SSF51197">
    <property type="entry name" value="Clavaminate synthase-like"/>
    <property type="match status" value="1"/>
</dbReference>
<dbReference type="InterPro" id="IPR007803">
    <property type="entry name" value="Asp/Arg/Pro-Hydrxlase"/>
</dbReference>
<sequence length="336" mass="37139">MADMREDPEVTALNQRLIADPRHMPSLLAMAELKARHGDDRAAQSFYQTALNTATQPGARVDPALFPRLRQGEVFIAAAARRFADHLERGIAEAGLANGAAGARVRAALDLLLGRSEVYLQQPSMFYFPGLAQRAFFERAEFDWLPALEAETEAIRGELLTTMQSGGFDPYVDRTPGRPAPANPLLGDPSWGARYLYRSGLPVEPNCPATLAALRHAPMPEIAGRSPTALFSLLKPGTHIRPHHGLLNTRLICHLPLIAPPGCALRVGAETREWRAGETLIFDDSFQHEAWNRGTETRVVLLFEIWRPELSADERVALTRMFETIDSYRGVTTDQG</sequence>
<evidence type="ECO:0000256" key="2">
    <source>
        <dbReference type="ARBA" id="ARBA00022964"/>
    </source>
</evidence>
<dbReference type="PANTHER" id="PTHR46332:SF5">
    <property type="entry name" value="ASPARTATE BETA-HYDROXYLASE DOMAIN CONTAINING 2"/>
    <property type="match status" value="1"/>
</dbReference>
<keyword evidence="3" id="KW-0560">Oxidoreductase</keyword>
<comment type="similarity">
    <text evidence="1">Belongs to the aspartyl/asparaginyl beta-hydroxylase family.</text>
</comment>
<dbReference type="InterPro" id="IPR027443">
    <property type="entry name" value="IPNS-like_sf"/>
</dbReference>
<dbReference type="EMBL" id="JAUQSZ010000002">
    <property type="protein sequence ID" value="MDO7841583.1"/>
    <property type="molecule type" value="Genomic_DNA"/>
</dbReference>
<dbReference type="Pfam" id="PF05118">
    <property type="entry name" value="Asp_Arg_Hydrox"/>
    <property type="match status" value="1"/>
</dbReference>
<dbReference type="InterPro" id="IPR051821">
    <property type="entry name" value="Asp/Asn_beta-hydroxylase"/>
</dbReference>
<name>A0ABT8ZVH5_9SPHN</name>
<keyword evidence="2" id="KW-0223">Dioxygenase</keyword>
<keyword evidence="6" id="KW-1185">Reference proteome</keyword>
<accession>A0ABT8ZVH5</accession>
<dbReference type="PANTHER" id="PTHR46332">
    <property type="entry name" value="ASPARTATE BETA-HYDROXYLASE DOMAIN-CONTAINING PROTEIN 2"/>
    <property type="match status" value="1"/>
</dbReference>
<evidence type="ECO:0000256" key="3">
    <source>
        <dbReference type="ARBA" id="ARBA00023002"/>
    </source>
</evidence>
<dbReference type="Gene3D" id="2.60.120.330">
    <property type="entry name" value="B-lactam Antibiotic, Isopenicillin N Synthase, Chain"/>
    <property type="match status" value="1"/>
</dbReference>
<evidence type="ECO:0000313" key="6">
    <source>
        <dbReference type="Proteomes" id="UP001176468"/>
    </source>
</evidence>
<proteinExistence type="inferred from homology"/>
<gene>
    <name evidence="5" type="ORF">Q5H94_04545</name>
</gene>
<reference evidence="5" key="1">
    <citation type="submission" date="2023-07" db="EMBL/GenBank/DDBJ databases">
        <authorList>
            <person name="Kim M.K."/>
        </authorList>
    </citation>
    <scope>NUCLEOTIDE SEQUENCE</scope>
    <source>
        <strain evidence="5">CA1-15</strain>
    </source>
</reference>
<feature type="domain" description="Aspartyl/asparaginy/proline hydroxylase" evidence="4">
    <location>
        <begin position="150"/>
        <end position="308"/>
    </location>
</feature>
<dbReference type="RefSeq" id="WP_304560027.1">
    <property type="nucleotide sequence ID" value="NZ_JAUQSZ010000002.1"/>
</dbReference>
<evidence type="ECO:0000313" key="5">
    <source>
        <dbReference type="EMBL" id="MDO7841583.1"/>
    </source>
</evidence>
<comment type="caution">
    <text evidence="5">The sequence shown here is derived from an EMBL/GenBank/DDBJ whole genome shotgun (WGS) entry which is preliminary data.</text>
</comment>
<organism evidence="5 6">
    <name type="scientific">Sphingomonas immobilis</name>
    <dbReference type="NCBI Taxonomy" id="3063997"/>
    <lineage>
        <taxon>Bacteria</taxon>
        <taxon>Pseudomonadati</taxon>
        <taxon>Pseudomonadota</taxon>
        <taxon>Alphaproteobacteria</taxon>
        <taxon>Sphingomonadales</taxon>
        <taxon>Sphingomonadaceae</taxon>
        <taxon>Sphingomonas</taxon>
    </lineage>
</organism>